<comment type="caution">
    <text evidence="18">The sequence shown here is derived from an EMBL/GenBank/DDBJ whole genome shotgun (WGS) entry which is preliminary data.</text>
</comment>
<dbReference type="InterPro" id="IPR036961">
    <property type="entry name" value="Kinesin_motor_dom_sf"/>
</dbReference>
<comment type="catalytic activity">
    <reaction evidence="1">
        <text>(3S)-hydroxyhexadecanoyl-CoA = (2E)-hexadecenoyl-CoA + H2O</text>
        <dbReference type="Rhea" id="RHEA:31163"/>
        <dbReference type="ChEBI" id="CHEBI:15377"/>
        <dbReference type="ChEBI" id="CHEBI:61526"/>
        <dbReference type="ChEBI" id="CHEBI:62613"/>
    </reaction>
    <physiologicalReaction direction="right-to-left" evidence="1">
        <dbReference type="Rhea" id="RHEA:31165"/>
    </physiologicalReaction>
</comment>
<dbReference type="GO" id="GO:0070403">
    <property type="term" value="F:NAD+ binding"/>
    <property type="evidence" value="ECO:0007669"/>
    <property type="project" value="InterPro"/>
</dbReference>
<evidence type="ECO:0000256" key="15">
    <source>
        <dbReference type="PROSITE-ProRule" id="PRU00283"/>
    </source>
</evidence>
<comment type="catalytic activity">
    <reaction evidence="13">
        <text>(3S)-hydroxydecanoyl-CoA + NAD(+) = 3-oxodecanoyl-CoA + NADH + H(+)</text>
        <dbReference type="Rhea" id="RHEA:31187"/>
        <dbReference type="ChEBI" id="CHEBI:15378"/>
        <dbReference type="ChEBI" id="CHEBI:57540"/>
        <dbReference type="ChEBI" id="CHEBI:57945"/>
        <dbReference type="ChEBI" id="CHEBI:62548"/>
        <dbReference type="ChEBI" id="CHEBI:62616"/>
    </reaction>
    <physiologicalReaction direction="left-to-right" evidence="13">
        <dbReference type="Rhea" id="RHEA:31188"/>
    </physiologicalReaction>
</comment>
<feature type="binding site" evidence="15">
    <location>
        <begin position="591"/>
        <end position="598"/>
    </location>
    <ligand>
        <name>ATP</name>
        <dbReference type="ChEBI" id="CHEBI:30616"/>
    </ligand>
</feature>
<evidence type="ECO:0000256" key="1">
    <source>
        <dbReference type="ARBA" id="ARBA00000469"/>
    </source>
</evidence>
<dbReference type="InterPro" id="IPR036291">
    <property type="entry name" value="NAD(P)-bd_dom_sf"/>
</dbReference>
<evidence type="ECO:0000256" key="6">
    <source>
        <dbReference type="ARBA" id="ARBA00022741"/>
    </source>
</evidence>
<dbReference type="GO" id="GO:0008017">
    <property type="term" value="F:microtubule binding"/>
    <property type="evidence" value="ECO:0007669"/>
    <property type="project" value="InterPro"/>
</dbReference>
<dbReference type="InterPro" id="IPR006108">
    <property type="entry name" value="3HC_DH_C"/>
</dbReference>
<dbReference type="AlphaFoldDB" id="A0A5J5CNI8"/>
<evidence type="ECO:0000256" key="4">
    <source>
        <dbReference type="ARBA" id="ARBA00022490"/>
    </source>
</evidence>
<name>A0A5J5CNI8_9PERO</name>
<evidence type="ECO:0000256" key="3">
    <source>
        <dbReference type="ARBA" id="ARBA00005005"/>
    </source>
</evidence>
<dbReference type="PROSITE" id="PS00067">
    <property type="entry name" value="3HCDH"/>
    <property type="match status" value="1"/>
</dbReference>
<dbReference type="FunFam" id="1.10.1040.50:FF:000002">
    <property type="entry name" value="Trifunctional enzyme subunit alpha, mitochondrial"/>
    <property type="match status" value="1"/>
</dbReference>
<dbReference type="PROSITE" id="PS00411">
    <property type="entry name" value="KINESIN_MOTOR_1"/>
    <property type="match status" value="1"/>
</dbReference>
<evidence type="ECO:0000313" key="19">
    <source>
        <dbReference type="Proteomes" id="UP000327493"/>
    </source>
</evidence>
<dbReference type="GO" id="GO:0007018">
    <property type="term" value="P:microtubule-based movement"/>
    <property type="evidence" value="ECO:0007669"/>
    <property type="project" value="InterPro"/>
</dbReference>
<dbReference type="PRINTS" id="PR00380">
    <property type="entry name" value="KINESINHEAVY"/>
</dbReference>
<dbReference type="Pfam" id="PF00725">
    <property type="entry name" value="3HCDH"/>
    <property type="match status" value="1"/>
</dbReference>
<dbReference type="InterPro" id="IPR001752">
    <property type="entry name" value="Kinesin_motor_dom"/>
</dbReference>
<dbReference type="GO" id="GO:0016507">
    <property type="term" value="C:mitochondrial fatty acid beta-oxidation multienzyme complex"/>
    <property type="evidence" value="ECO:0007669"/>
    <property type="project" value="TreeGrafter"/>
</dbReference>
<sequence>MEKIQDYVMSFEFVRNQIYKTVYSKVMKQSKGLYPAPLKIIECAKAGLEQGPVAGYLAESQNFGHLARTSESAALIGLYHGQVACKKNRFGVPEREVKTLAILGAGLMGAGIAQVTVDKGVHTILKDTTTSGLARGEQQVYKGLNDKTRKRNITSFERDSILSNLTGQLDYSGFEKADMVIEAVFEDINIKHAVLKQVEAVVSPHCIFASNTSALPIKDIAAVSKRPDKVIGMHYFSPVDKMQLLEIITTDQTSKDTTASAVAVGLKQGKVIIVVGDGPGFYTTRCLAPMLAEAVRVLQEGVDPKKLDALTTGFGFPVGAATLADEVGIDVAAHVAEDLGKAFGSRFGGGNVEVLKSMVDLGFKGRKSGKGCYVYQAGLKTKEVNPEIGDILEKYKMTPNPAVSSDSDVQYRLVSRFVNEAVLCLQEGILNNPLEGDIGAVFGLGFPPCLGGPFRFVDNFGADKLVDKMRQFEAVYGNQFTPCQLLIDHAKDPSKKFHNKHCEAVRVVVRCRPFSRREVTVGCENILQIDDRLGQITLKNPKAPPDEPRKVFTFDSVYGLESKQRDIYDDAVRPLVESVLQGFNGTIFAYGQTGTGKTHTMQGVSNDPEMRGVIPNSFQHIFTQISRSQNQKYLVRSSYLEIYQEDIRDLLCKDNNKKLELKENPDFGVYVKDLSSVVTKNATEIEHVMNIGNQSRAVGFTNMNERSSRSHAIFVITVECSELGPDGEDHIRVGKLNMVDLAGSERQSKTGAKGKRLKEAAKINLSLSALGNVISALVNGKSTHVPYRDSKLTRLLQDSLGGNAKTVMIATVGPSHKNFDESLSTLRYASRAKNIKNKPRINEDPKDALLREFQEEIARLKAQLEERGMLAKERRRRRNSKRLSKSMAGMEEEMFRDRDADVWKAFEEEPEVRLRMKDGSDNPKALIRHGSGEKLKHLIENRKSIQDMQWDQDALEKIIEKHKAMESKLLVGGKTIIDHTNEQQKMLELKRQEIAEQIRREREIQQQMMLQDEETLEMRETFSSLQQEVEHKTKKLKRLYAKLQLVKAEVPDVVDEHVLIRQELEQTQTELTRELKYKYLLIENFIPPEEKNKIMNRLHFDSEEDQWRLQPVIPSESAPTQVTRRPLSAVGYKRPISQYAQIAVSKATGAPLRYQAENIMLLELDMSPPTMFNLSLNGAHLERAFSPRLMQDFLVPVSIRERSTASSRVRRSQSW</sequence>
<dbReference type="PANTHER" id="PTHR43612">
    <property type="entry name" value="TRIFUNCTIONAL ENZYME SUBUNIT ALPHA"/>
    <property type="match status" value="1"/>
</dbReference>
<evidence type="ECO:0000259" key="17">
    <source>
        <dbReference type="PROSITE" id="PS50067"/>
    </source>
</evidence>
<dbReference type="GO" id="GO:0005874">
    <property type="term" value="C:microtubule"/>
    <property type="evidence" value="ECO:0007669"/>
    <property type="project" value="UniProtKB-KW"/>
</dbReference>
<dbReference type="PROSITE" id="PS50067">
    <property type="entry name" value="KINESIN_MOTOR_2"/>
    <property type="match status" value="1"/>
</dbReference>
<evidence type="ECO:0000313" key="18">
    <source>
        <dbReference type="EMBL" id="KAA8581930.1"/>
    </source>
</evidence>
<evidence type="ECO:0000256" key="11">
    <source>
        <dbReference type="ARBA" id="ARBA00023212"/>
    </source>
</evidence>
<dbReference type="GO" id="GO:0006635">
    <property type="term" value="P:fatty acid beta-oxidation"/>
    <property type="evidence" value="ECO:0007669"/>
    <property type="project" value="UniProtKB-ARBA"/>
</dbReference>
<evidence type="ECO:0000256" key="16">
    <source>
        <dbReference type="SAM" id="Coils"/>
    </source>
</evidence>
<comment type="catalytic activity">
    <reaction evidence="12">
        <text>(3S)-hydroxyhexadecanoyl-CoA + NAD(+) = 3-oxohexadecanoyl-CoA + NADH + H(+)</text>
        <dbReference type="Rhea" id="RHEA:31159"/>
        <dbReference type="ChEBI" id="CHEBI:15378"/>
        <dbReference type="ChEBI" id="CHEBI:57349"/>
        <dbReference type="ChEBI" id="CHEBI:57540"/>
        <dbReference type="ChEBI" id="CHEBI:57945"/>
        <dbReference type="ChEBI" id="CHEBI:62613"/>
    </reaction>
    <physiologicalReaction direction="left-to-right" evidence="12">
        <dbReference type="Rhea" id="RHEA:31160"/>
    </physiologicalReaction>
</comment>
<comment type="pathway">
    <text evidence="3">Lipid metabolism; fatty acid beta-oxidation.</text>
</comment>
<comment type="similarity">
    <text evidence="15">Belongs to the TRAFAC class myosin-kinesin ATPase superfamily. Kinesin family.</text>
</comment>
<dbReference type="InterPro" id="IPR008927">
    <property type="entry name" value="6-PGluconate_DH-like_C_sf"/>
</dbReference>
<dbReference type="InterPro" id="IPR019821">
    <property type="entry name" value="Kinesin_motor_CS"/>
</dbReference>
<evidence type="ECO:0000256" key="7">
    <source>
        <dbReference type="ARBA" id="ARBA00022840"/>
    </source>
</evidence>
<accession>A0A5J5CNI8</accession>
<dbReference type="EMBL" id="VOFY01000020">
    <property type="protein sequence ID" value="KAA8581930.1"/>
    <property type="molecule type" value="Genomic_DNA"/>
</dbReference>
<dbReference type="Gene3D" id="3.40.50.720">
    <property type="entry name" value="NAD(P)-binding Rossmann-like Domain"/>
    <property type="match status" value="1"/>
</dbReference>
<keyword evidence="9 16" id="KW-0175">Coiled coil</keyword>
<keyword evidence="19" id="KW-1185">Reference proteome</keyword>
<feature type="coiled-coil region" evidence="16">
    <location>
        <begin position="977"/>
        <end position="1049"/>
    </location>
</feature>
<dbReference type="SUPFAM" id="SSF48179">
    <property type="entry name" value="6-phosphogluconate dehydrogenase C-terminal domain-like"/>
    <property type="match status" value="2"/>
</dbReference>
<keyword evidence="8" id="KW-0560">Oxidoreductase</keyword>
<reference evidence="18 19" key="1">
    <citation type="submission" date="2019-08" db="EMBL/GenBank/DDBJ databases">
        <title>A chromosome-level genome assembly, high-density linkage maps, and genome scans reveal the genomic architecture of hybrid incompatibilities underlying speciation via character displacement in darters (Percidae: Etheostominae).</title>
        <authorList>
            <person name="Moran R.L."/>
            <person name="Catchen J.M."/>
            <person name="Fuller R.C."/>
        </authorList>
    </citation>
    <scope>NUCLEOTIDE SEQUENCE [LARGE SCALE GENOMIC DNA]</scope>
    <source>
        <strain evidence="18">EspeVRDwgs_2016</strain>
        <tissue evidence="18">Muscle</tissue>
    </source>
</reference>
<comment type="subcellular location">
    <subcellularLocation>
        <location evidence="2">Cytoplasm</location>
        <location evidence="2">Cytoskeleton</location>
    </subcellularLocation>
</comment>
<dbReference type="SMART" id="SM00129">
    <property type="entry name" value="KISc"/>
    <property type="match status" value="1"/>
</dbReference>
<dbReference type="InterPro" id="IPR050136">
    <property type="entry name" value="FA_oxidation_alpha_subunit"/>
</dbReference>
<dbReference type="SUPFAM" id="SSF51735">
    <property type="entry name" value="NAD(P)-binding Rossmann-fold domains"/>
    <property type="match status" value="1"/>
</dbReference>
<dbReference type="CDD" id="cd01371">
    <property type="entry name" value="KISc_KIF3"/>
    <property type="match status" value="1"/>
</dbReference>
<dbReference type="InterPro" id="IPR006180">
    <property type="entry name" value="3-OHacyl-CoA_DH_CS"/>
</dbReference>
<dbReference type="Pfam" id="PF00225">
    <property type="entry name" value="Kinesin"/>
    <property type="match status" value="1"/>
</dbReference>
<dbReference type="InterPro" id="IPR006176">
    <property type="entry name" value="3-OHacyl-CoA_DH_NAD-bd"/>
</dbReference>
<dbReference type="GO" id="GO:0060271">
    <property type="term" value="P:cilium assembly"/>
    <property type="evidence" value="ECO:0007669"/>
    <property type="project" value="UniProtKB-ARBA"/>
</dbReference>
<dbReference type="Pfam" id="PF02737">
    <property type="entry name" value="3HCDH_N"/>
    <property type="match status" value="1"/>
</dbReference>
<dbReference type="InterPro" id="IPR027417">
    <property type="entry name" value="P-loop_NTPase"/>
</dbReference>
<keyword evidence="10 15" id="KW-0505">Motor protein</keyword>
<dbReference type="GO" id="GO:0016509">
    <property type="term" value="F:long-chain (3S)-3-hydroxyacyl-CoA dehydrogenase (NAD+) activity"/>
    <property type="evidence" value="ECO:0007669"/>
    <property type="project" value="TreeGrafter"/>
</dbReference>
<gene>
    <name evidence="18" type="ORF">FQN60_008670</name>
</gene>
<protein>
    <recommendedName>
        <fullName evidence="14">Kinesin-like protein KIF3B</fullName>
    </recommendedName>
</protein>
<dbReference type="PANTHER" id="PTHR43612:SF3">
    <property type="entry name" value="TRIFUNCTIONAL ENZYME SUBUNIT ALPHA, MITOCHONDRIAL"/>
    <property type="match status" value="1"/>
</dbReference>
<dbReference type="GO" id="GO:0003777">
    <property type="term" value="F:microtubule motor activity"/>
    <property type="evidence" value="ECO:0007669"/>
    <property type="project" value="InterPro"/>
</dbReference>
<keyword evidence="5" id="KW-0493">Microtubule</keyword>
<dbReference type="Gene3D" id="1.10.1040.50">
    <property type="match status" value="1"/>
</dbReference>
<dbReference type="SUPFAM" id="SSF52540">
    <property type="entry name" value="P-loop containing nucleoside triphosphate hydrolases"/>
    <property type="match status" value="1"/>
</dbReference>
<evidence type="ECO:0000256" key="14">
    <source>
        <dbReference type="ARBA" id="ARBA00073261"/>
    </source>
</evidence>
<keyword evidence="4" id="KW-0963">Cytoplasm</keyword>
<feature type="domain" description="Kinesin motor" evidence="17">
    <location>
        <begin position="504"/>
        <end position="835"/>
    </location>
</feature>
<keyword evidence="7 15" id="KW-0067">ATP-binding</keyword>
<evidence type="ECO:0000256" key="8">
    <source>
        <dbReference type="ARBA" id="ARBA00023002"/>
    </source>
</evidence>
<keyword evidence="11" id="KW-0206">Cytoskeleton</keyword>
<dbReference type="GO" id="GO:0004300">
    <property type="term" value="F:enoyl-CoA hydratase activity"/>
    <property type="evidence" value="ECO:0007669"/>
    <property type="project" value="TreeGrafter"/>
</dbReference>
<proteinExistence type="inferred from homology"/>
<dbReference type="Proteomes" id="UP000327493">
    <property type="component" value="Chromosome 20"/>
</dbReference>
<evidence type="ECO:0000256" key="9">
    <source>
        <dbReference type="ARBA" id="ARBA00023054"/>
    </source>
</evidence>
<evidence type="ECO:0000256" key="2">
    <source>
        <dbReference type="ARBA" id="ARBA00004245"/>
    </source>
</evidence>
<evidence type="ECO:0000256" key="5">
    <source>
        <dbReference type="ARBA" id="ARBA00022701"/>
    </source>
</evidence>
<evidence type="ECO:0000256" key="13">
    <source>
        <dbReference type="ARBA" id="ARBA00048361"/>
    </source>
</evidence>
<dbReference type="FunFam" id="3.40.850.10:FF:000017">
    <property type="entry name" value="Kinesin-like protein"/>
    <property type="match status" value="1"/>
</dbReference>
<dbReference type="GO" id="GO:0005871">
    <property type="term" value="C:kinesin complex"/>
    <property type="evidence" value="ECO:0007669"/>
    <property type="project" value="UniProtKB-ARBA"/>
</dbReference>
<evidence type="ECO:0000256" key="10">
    <source>
        <dbReference type="ARBA" id="ARBA00023175"/>
    </source>
</evidence>
<dbReference type="FunFam" id="3.40.50.720:FF:000009">
    <property type="entry name" value="Fatty oxidation complex, alpha subunit"/>
    <property type="match status" value="1"/>
</dbReference>
<evidence type="ECO:0000256" key="12">
    <source>
        <dbReference type="ARBA" id="ARBA00047613"/>
    </source>
</evidence>
<dbReference type="Gene3D" id="3.90.226.10">
    <property type="entry name" value="2-enoyl-CoA Hydratase, Chain A, domain 1"/>
    <property type="match status" value="1"/>
</dbReference>
<organism evidence="18 19">
    <name type="scientific">Etheostoma spectabile</name>
    <name type="common">orangethroat darter</name>
    <dbReference type="NCBI Taxonomy" id="54343"/>
    <lineage>
        <taxon>Eukaryota</taxon>
        <taxon>Metazoa</taxon>
        <taxon>Chordata</taxon>
        <taxon>Craniata</taxon>
        <taxon>Vertebrata</taxon>
        <taxon>Euteleostomi</taxon>
        <taxon>Actinopterygii</taxon>
        <taxon>Neopterygii</taxon>
        <taxon>Teleostei</taxon>
        <taxon>Neoteleostei</taxon>
        <taxon>Acanthomorphata</taxon>
        <taxon>Eupercaria</taxon>
        <taxon>Perciformes</taxon>
        <taxon>Percoidei</taxon>
        <taxon>Percidae</taxon>
        <taxon>Etheostomatinae</taxon>
        <taxon>Etheostoma</taxon>
    </lineage>
</organism>
<dbReference type="Gene3D" id="3.40.850.10">
    <property type="entry name" value="Kinesin motor domain"/>
    <property type="match status" value="1"/>
</dbReference>
<dbReference type="GO" id="GO:0005524">
    <property type="term" value="F:ATP binding"/>
    <property type="evidence" value="ECO:0007669"/>
    <property type="project" value="UniProtKB-UniRule"/>
</dbReference>
<keyword evidence="6 15" id="KW-0547">Nucleotide-binding</keyword>